<dbReference type="InterPro" id="IPR029044">
    <property type="entry name" value="Nucleotide-diphossugar_trans"/>
</dbReference>
<dbReference type="EC" id="2.7.7.43" evidence="1"/>
<accession>D3SWE8</accession>
<reference evidence="1 2" key="2">
    <citation type="journal article" date="2012" name="BMC Genomics">
        <title>A comparative genomics perspective on the genetic content of the alkaliphilic haloarchaeon Natrialba magadii ATCC 43099T.</title>
        <authorList>
            <person name="Siddaramappa S."/>
            <person name="Challacombe J.F."/>
            <person name="Decastro R.E."/>
            <person name="Pfeiffer F."/>
            <person name="Sastre D.E."/>
            <person name="Gimenez M.I."/>
            <person name="Paggi R.A."/>
            <person name="Detter J.C."/>
            <person name="Davenport K.W."/>
            <person name="Goodwin L.A."/>
            <person name="Kyrpides N."/>
            <person name="Tapia R."/>
            <person name="Pitluck S."/>
            <person name="Lucas S."/>
            <person name="Woyke T."/>
            <person name="Maupin-Furlow J.A."/>
        </authorList>
    </citation>
    <scope>NUCLEOTIDE SEQUENCE [LARGE SCALE GENOMIC DNA]</scope>
    <source>
        <strain evidence="2">ATCC 43099 / DSM 3394 / CCM 3739 / CIP 104546 / IAM 13178 / JCM 8861 / NBRC 102185 / NCIMB 2190 / MS3</strain>
    </source>
</reference>
<gene>
    <name evidence="1" type="primary">neuA</name>
    <name evidence="1" type="ordered locus">Nmag_0148</name>
</gene>
<organism evidence="1 2">
    <name type="scientific">Natrialba magadii (strain ATCC 43099 / DSM 3394 / CCM 3739 / CIP 104546 / IAM 13178 / JCM 8861 / NBRC 102185 / NCIMB 2190 / MS3)</name>
    <name type="common">Natronobacterium magadii</name>
    <dbReference type="NCBI Taxonomy" id="547559"/>
    <lineage>
        <taxon>Archaea</taxon>
        <taxon>Methanobacteriati</taxon>
        <taxon>Methanobacteriota</taxon>
        <taxon>Stenosarchaea group</taxon>
        <taxon>Halobacteria</taxon>
        <taxon>Halobacteriales</taxon>
        <taxon>Natrialbaceae</taxon>
        <taxon>Natrialba</taxon>
    </lineage>
</organism>
<evidence type="ECO:0000313" key="2">
    <source>
        <dbReference type="Proteomes" id="UP000001879"/>
    </source>
</evidence>
<keyword evidence="1" id="KW-0808">Transferase</keyword>
<dbReference type="InterPro" id="IPR003329">
    <property type="entry name" value="Cytidylyl_trans"/>
</dbReference>
<reference evidence="2" key="1">
    <citation type="submission" date="2010-02" db="EMBL/GenBank/DDBJ databases">
        <title>Complete sequence of chromosome of Natrialba magadii ATCC 43099.</title>
        <authorList>
            <consortium name="US DOE Joint Genome Institute"/>
            <person name="Lucas S."/>
            <person name="Copeland A."/>
            <person name="Lapidus A."/>
            <person name="Cheng J.-F."/>
            <person name="Bruce D."/>
            <person name="Goodwin L."/>
            <person name="Pitluck S."/>
            <person name="Davenport K."/>
            <person name="Saunders E."/>
            <person name="Detter J.C."/>
            <person name="Han C."/>
            <person name="Tapia R."/>
            <person name="Land M."/>
            <person name="Hauser L."/>
            <person name="Kyrpides N."/>
            <person name="Mikhailova N."/>
            <person name="De Castro R.E."/>
            <person name="Maupin-Furlow J.A."/>
            <person name="Woyke T."/>
        </authorList>
    </citation>
    <scope>NUCLEOTIDE SEQUENCE [LARGE SCALE GENOMIC DNA]</scope>
    <source>
        <strain evidence="2">ATCC 43099 / DSM 3394 / CCM 3739 / CIP 104546 / IAM 13178 / JCM 8861 / NBRC 102185 / NCIMB 2190 / MS3</strain>
    </source>
</reference>
<keyword evidence="2" id="KW-1185">Reference proteome</keyword>
<dbReference type="GO" id="GO:0008781">
    <property type="term" value="F:N-acylneuraminate cytidylyltransferase activity"/>
    <property type="evidence" value="ECO:0007669"/>
    <property type="project" value="UniProtKB-EC"/>
</dbReference>
<dbReference type="Pfam" id="PF02348">
    <property type="entry name" value="CTP_transf_3"/>
    <property type="match status" value="1"/>
</dbReference>
<dbReference type="PaxDb" id="547559-Nmag_0148"/>
<dbReference type="Gene3D" id="3.90.550.10">
    <property type="entry name" value="Spore Coat Polysaccharide Biosynthesis Protein SpsA, Chain A"/>
    <property type="match status" value="1"/>
</dbReference>
<sequence>MTCETLAIIPARGGSKRVPRKNVREVAGKPLIAHTIEHATSANRIDRTIVSTDDKEIAEVAKEYGADVPFMRPEKLATDTAALPDTVTHAVSNLQSEETNYDYICILQATSPLRTSADIDGALAKLDDTEADSCLTVSKYVTPPQWAVTRDENGSLYEFFDFETLWTDEPDRSQDIPELYHPNGAVFVTSIEAWRKHESFYTPHTVGYEMPPERSFDVDEPWELKLVRSLLE</sequence>
<dbReference type="AlphaFoldDB" id="D3SWE8"/>
<dbReference type="PANTHER" id="PTHR21485:SF6">
    <property type="entry name" value="N-ACYLNEURAMINATE CYTIDYLYLTRANSFERASE-RELATED"/>
    <property type="match status" value="1"/>
</dbReference>
<dbReference type="InterPro" id="IPR050793">
    <property type="entry name" value="CMP-NeuNAc_synthase"/>
</dbReference>
<dbReference type="CDD" id="cd02513">
    <property type="entry name" value="CMP-NeuAc_Synthase"/>
    <property type="match status" value="1"/>
</dbReference>
<proteinExistence type="predicted"/>
<dbReference type="OrthoDB" id="10155at2157"/>
<dbReference type="KEGG" id="nmg:Nmag_0148"/>
<dbReference type="RefSeq" id="WP_012996315.1">
    <property type="nucleotide sequence ID" value="NC_013922.1"/>
</dbReference>
<name>D3SWE8_NATMM</name>
<dbReference type="SUPFAM" id="SSF53448">
    <property type="entry name" value="Nucleotide-diphospho-sugar transferases"/>
    <property type="match status" value="1"/>
</dbReference>
<keyword evidence="1" id="KW-0548">Nucleotidyltransferase</keyword>
<dbReference type="EMBL" id="CP001932">
    <property type="protein sequence ID" value="ADD03740.1"/>
    <property type="molecule type" value="Genomic_DNA"/>
</dbReference>
<protein>
    <submittedName>
        <fullName evidence="1">Acylneuraminate cytidylyltransferase</fullName>
        <ecNumber evidence="1">2.7.7.43</ecNumber>
    </submittedName>
</protein>
<dbReference type="HOGENOM" id="CLU_042930_1_1_2"/>
<dbReference type="eggNOG" id="arCOG04817">
    <property type="taxonomic scope" value="Archaea"/>
</dbReference>
<evidence type="ECO:0000313" key="1">
    <source>
        <dbReference type="EMBL" id="ADD03740.1"/>
    </source>
</evidence>
<dbReference type="Proteomes" id="UP000001879">
    <property type="component" value="Chromosome"/>
</dbReference>
<dbReference type="PANTHER" id="PTHR21485">
    <property type="entry name" value="HAD SUPERFAMILY MEMBERS CMAS AND KDSC"/>
    <property type="match status" value="1"/>
</dbReference>
<dbReference type="GeneID" id="8822967"/>
<dbReference type="STRING" id="547559.Nmag_0148"/>